<organism evidence="2 3">
    <name type="scientific">Shimia litoralis</name>
    <dbReference type="NCBI Taxonomy" id="420403"/>
    <lineage>
        <taxon>Bacteria</taxon>
        <taxon>Pseudomonadati</taxon>
        <taxon>Pseudomonadota</taxon>
        <taxon>Alphaproteobacteria</taxon>
        <taxon>Rhodobacterales</taxon>
        <taxon>Roseobacteraceae</taxon>
    </lineage>
</organism>
<reference evidence="2 3" key="1">
    <citation type="submission" date="2019-04" db="EMBL/GenBank/DDBJ databases">
        <title>Genome sequence of Pelagicola litoralis CL-ES2.</title>
        <authorList>
            <person name="Cao J."/>
        </authorList>
    </citation>
    <scope>NUCLEOTIDE SEQUENCE [LARGE SCALE GENOMIC DNA]</scope>
    <source>
        <strain evidence="2 3">CL-ES2</strain>
    </source>
</reference>
<accession>A0A4U7N7L1</accession>
<sequence>MVVGSLAIADAPDERVVKTTKARHGQTLFSGTKLKSLLTKQRIETPAQVEYSRAWIDAQPKAIKGDAEWQCLSEALYFEARGESVKGQFAVAEVIMNRVDHDYYPSSLCGVIKQGTGRKYQCQFTFTCDGVSEKINEPAAYDRVGKVARLIIDGAPRELTSGATHYHTKAVNPSWARKFKRTATIGVHHFYRQPTRVSQN</sequence>
<dbReference type="EMBL" id="SULI01000004">
    <property type="protein sequence ID" value="TKZ21657.1"/>
    <property type="molecule type" value="Genomic_DNA"/>
</dbReference>
<evidence type="ECO:0000259" key="1">
    <source>
        <dbReference type="Pfam" id="PF07486"/>
    </source>
</evidence>
<dbReference type="GO" id="GO:0016787">
    <property type="term" value="F:hydrolase activity"/>
    <property type="evidence" value="ECO:0007669"/>
    <property type="project" value="UniProtKB-KW"/>
</dbReference>
<gene>
    <name evidence="2" type="ORF">FAP39_05665</name>
</gene>
<keyword evidence="3" id="KW-1185">Reference proteome</keyword>
<comment type="caution">
    <text evidence="2">The sequence shown here is derived from an EMBL/GenBank/DDBJ whole genome shotgun (WGS) entry which is preliminary data.</text>
</comment>
<dbReference type="InterPro" id="IPR042047">
    <property type="entry name" value="SleB_dom1"/>
</dbReference>
<dbReference type="InterPro" id="IPR011105">
    <property type="entry name" value="Cell_wall_hydrolase_SleB"/>
</dbReference>
<protein>
    <submittedName>
        <fullName evidence="2">Cell wall hydrolase</fullName>
    </submittedName>
</protein>
<feature type="domain" description="Cell wall hydrolase SleB" evidence="1">
    <location>
        <begin position="82"/>
        <end position="191"/>
    </location>
</feature>
<dbReference type="Proteomes" id="UP000306575">
    <property type="component" value="Unassembled WGS sequence"/>
</dbReference>
<name>A0A4U7N7L1_9RHOB</name>
<dbReference type="Pfam" id="PF07486">
    <property type="entry name" value="Hydrolase_2"/>
    <property type="match status" value="1"/>
</dbReference>
<dbReference type="OrthoDB" id="9785345at2"/>
<keyword evidence="2" id="KW-0378">Hydrolase</keyword>
<evidence type="ECO:0000313" key="2">
    <source>
        <dbReference type="EMBL" id="TKZ21657.1"/>
    </source>
</evidence>
<evidence type="ECO:0000313" key="3">
    <source>
        <dbReference type="Proteomes" id="UP000306575"/>
    </source>
</evidence>
<proteinExistence type="predicted"/>
<dbReference type="Gene3D" id="1.10.10.2520">
    <property type="entry name" value="Cell wall hydrolase SleB, domain 1"/>
    <property type="match status" value="1"/>
</dbReference>
<dbReference type="AlphaFoldDB" id="A0A4U7N7L1"/>